<sequence length="43" mass="5243">MTTFIDSIYEFYQNPQNIKDFEEWQERKHKNESTQIKSSGKES</sequence>
<evidence type="ECO:0000313" key="1">
    <source>
        <dbReference type="EMBL" id="DAF90949.1"/>
    </source>
</evidence>
<proteinExistence type="predicted"/>
<reference evidence="1" key="1">
    <citation type="journal article" date="2021" name="Proc. Natl. Acad. Sci. U.S.A.">
        <title>A Catalog of Tens of Thousands of Viruses from Human Metagenomes Reveals Hidden Associations with Chronic Diseases.</title>
        <authorList>
            <person name="Tisza M.J."/>
            <person name="Buck C.B."/>
        </authorList>
    </citation>
    <scope>NUCLEOTIDE SEQUENCE</scope>
    <source>
        <strain evidence="1">CtrJu12</strain>
    </source>
</reference>
<name>A0A8S5U913_9CAUD</name>
<protein>
    <submittedName>
        <fullName evidence="1">Uncharacterized protein</fullName>
    </submittedName>
</protein>
<dbReference type="EMBL" id="BK016040">
    <property type="protein sequence ID" value="DAF90949.1"/>
    <property type="molecule type" value="Genomic_DNA"/>
</dbReference>
<accession>A0A8S5U913</accession>
<organism evidence="1">
    <name type="scientific">Podoviridae sp. ctrJu12</name>
    <dbReference type="NCBI Taxonomy" id="2825278"/>
    <lineage>
        <taxon>Viruses</taxon>
        <taxon>Duplodnaviria</taxon>
        <taxon>Heunggongvirae</taxon>
        <taxon>Uroviricota</taxon>
        <taxon>Caudoviricetes</taxon>
    </lineage>
</organism>